<feature type="region of interest" description="Disordered" evidence="1">
    <location>
        <begin position="86"/>
        <end position="115"/>
    </location>
</feature>
<feature type="compositionally biased region" description="Basic residues" evidence="1">
    <location>
        <begin position="96"/>
        <end position="109"/>
    </location>
</feature>
<dbReference type="AlphaFoldDB" id="A0A8R7UYU7"/>
<reference evidence="2" key="2">
    <citation type="submission" date="2018-03" db="EMBL/GenBank/DDBJ databases">
        <title>The Triticum urartu genome reveals the dynamic nature of wheat genome evolution.</title>
        <authorList>
            <person name="Ling H."/>
            <person name="Ma B."/>
            <person name="Shi X."/>
            <person name="Liu H."/>
            <person name="Dong L."/>
            <person name="Sun H."/>
            <person name="Cao Y."/>
            <person name="Gao Q."/>
            <person name="Zheng S."/>
            <person name="Li Y."/>
            <person name="Yu Y."/>
            <person name="Du H."/>
            <person name="Qi M."/>
            <person name="Li Y."/>
            <person name="Yu H."/>
            <person name="Cui Y."/>
            <person name="Wang N."/>
            <person name="Chen C."/>
            <person name="Wu H."/>
            <person name="Zhao Y."/>
            <person name="Zhang J."/>
            <person name="Li Y."/>
            <person name="Zhou W."/>
            <person name="Zhang B."/>
            <person name="Hu W."/>
            <person name="Eijk M."/>
            <person name="Tang J."/>
            <person name="Witsenboer H."/>
            <person name="Zhao S."/>
            <person name="Li Z."/>
            <person name="Zhang A."/>
            <person name="Wang D."/>
            <person name="Liang C."/>
        </authorList>
    </citation>
    <scope>NUCLEOTIDE SEQUENCE [LARGE SCALE GENOMIC DNA]</scope>
    <source>
        <strain evidence="2">cv. G1812</strain>
    </source>
</reference>
<evidence type="ECO:0000313" key="2">
    <source>
        <dbReference type="EnsemblPlants" id="TuG1812G0600003396.01.T01.cds399748"/>
    </source>
</evidence>
<keyword evidence="3" id="KW-1185">Reference proteome</keyword>
<reference evidence="2" key="3">
    <citation type="submission" date="2022-06" db="UniProtKB">
        <authorList>
            <consortium name="EnsemblPlants"/>
        </authorList>
    </citation>
    <scope>IDENTIFICATION</scope>
</reference>
<evidence type="ECO:0000256" key="1">
    <source>
        <dbReference type="SAM" id="MobiDB-lite"/>
    </source>
</evidence>
<evidence type="ECO:0000313" key="3">
    <source>
        <dbReference type="Proteomes" id="UP000015106"/>
    </source>
</evidence>
<name>A0A8R7UYU7_TRIUA</name>
<protein>
    <submittedName>
        <fullName evidence="2">Uncharacterized protein</fullName>
    </submittedName>
</protein>
<organism evidence="2 3">
    <name type="scientific">Triticum urartu</name>
    <name type="common">Red wild einkorn</name>
    <name type="synonym">Crithodium urartu</name>
    <dbReference type="NCBI Taxonomy" id="4572"/>
    <lineage>
        <taxon>Eukaryota</taxon>
        <taxon>Viridiplantae</taxon>
        <taxon>Streptophyta</taxon>
        <taxon>Embryophyta</taxon>
        <taxon>Tracheophyta</taxon>
        <taxon>Spermatophyta</taxon>
        <taxon>Magnoliopsida</taxon>
        <taxon>Liliopsida</taxon>
        <taxon>Poales</taxon>
        <taxon>Poaceae</taxon>
        <taxon>BOP clade</taxon>
        <taxon>Pooideae</taxon>
        <taxon>Triticodae</taxon>
        <taxon>Triticeae</taxon>
        <taxon>Triticinae</taxon>
        <taxon>Triticum</taxon>
    </lineage>
</organism>
<gene>
    <name evidence="2" type="primary">LOC125514712</name>
</gene>
<dbReference type="Gramene" id="TuG1812G0600003396.01.T01">
    <property type="protein sequence ID" value="TuG1812G0600003396.01.T01.cds399748"/>
    <property type="gene ID" value="TuG1812G0600003396.01"/>
</dbReference>
<dbReference type="Proteomes" id="UP000015106">
    <property type="component" value="Chromosome 6"/>
</dbReference>
<accession>A0A8R7UYU7</accession>
<sequence length="115" mass="12965">MARTSGILLENTTRDAIVHALPSLPACVRRMFLDFTAMSTTRIAGDCGDLYPRCGLGKDLEASRMPRRAAALRTVQKARECVRHLSPRCLDPPTRPRPRPNGRIVHYKPKTQEQR</sequence>
<proteinExistence type="predicted"/>
<reference evidence="3" key="1">
    <citation type="journal article" date="2013" name="Nature">
        <title>Draft genome of the wheat A-genome progenitor Triticum urartu.</title>
        <authorList>
            <person name="Ling H.Q."/>
            <person name="Zhao S."/>
            <person name="Liu D."/>
            <person name="Wang J."/>
            <person name="Sun H."/>
            <person name="Zhang C."/>
            <person name="Fan H."/>
            <person name="Li D."/>
            <person name="Dong L."/>
            <person name="Tao Y."/>
            <person name="Gao C."/>
            <person name="Wu H."/>
            <person name="Li Y."/>
            <person name="Cui Y."/>
            <person name="Guo X."/>
            <person name="Zheng S."/>
            <person name="Wang B."/>
            <person name="Yu K."/>
            <person name="Liang Q."/>
            <person name="Yang W."/>
            <person name="Lou X."/>
            <person name="Chen J."/>
            <person name="Feng M."/>
            <person name="Jian J."/>
            <person name="Zhang X."/>
            <person name="Luo G."/>
            <person name="Jiang Y."/>
            <person name="Liu J."/>
            <person name="Wang Z."/>
            <person name="Sha Y."/>
            <person name="Zhang B."/>
            <person name="Wu H."/>
            <person name="Tang D."/>
            <person name="Shen Q."/>
            <person name="Xue P."/>
            <person name="Zou S."/>
            <person name="Wang X."/>
            <person name="Liu X."/>
            <person name="Wang F."/>
            <person name="Yang Y."/>
            <person name="An X."/>
            <person name="Dong Z."/>
            <person name="Zhang K."/>
            <person name="Zhang X."/>
            <person name="Luo M.C."/>
            <person name="Dvorak J."/>
            <person name="Tong Y."/>
            <person name="Wang J."/>
            <person name="Yang H."/>
            <person name="Li Z."/>
            <person name="Wang D."/>
            <person name="Zhang A."/>
            <person name="Wang J."/>
        </authorList>
    </citation>
    <scope>NUCLEOTIDE SEQUENCE</scope>
    <source>
        <strain evidence="3">cv. G1812</strain>
    </source>
</reference>
<dbReference type="EnsemblPlants" id="TuG1812G0600003396.01.T01">
    <property type="protein sequence ID" value="TuG1812G0600003396.01.T01.cds399748"/>
    <property type="gene ID" value="TuG1812G0600003396.01"/>
</dbReference>